<dbReference type="AlphaFoldDB" id="A0A1D3PBM1"/>
<dbReference type="KEGG" id="pmal:PMUG01_08060900"/>
<name>A0A1D3PBM1_PLAMA</name>
<dbReference type="GeneID" id="39868595"/>
<evidence type="ECO:0000256" key="1">
    <source>
        <dbReference type="SAM" id="MobiDB-lite"/>
    </source>
</evidence>
<reference evidence="2 3" key="1">
    <citation type="submission" date="2016-06" db="EMBL/GenBank/DDBJ databases">
        <authorList>
            <consortium name="Pathogen Informatics"/>
        </authorList>
    </citation>
    <scope>NUCLEOTIDE SEQUENCE [LARGE SCALE GENOMIC DNA]</scope>
</reference>
<dbReference type="Pfam" id="PF12420">
    <property type="entry name" value="DUF3671"/>
    <property type="match status" value="1"/>
</dbReference>
<dbReference type="EMBL" id="LT594629">
    <property type="protein sequence ID" value="SCN12483.1"/>
    <property type="molecule type" value="Genomic_DNA"/>
</dbReference>
<feature type="region of interest" description="Disordered" evidence="1">
    <location>
        <begin position="77"/>
        <end position="115"/>
    </location>
</feature>
<dbReference type="Proteomes" id="UP000219813">
    <property type="component" value="Chromosome 8"/>
</dbReference>
<evidence type="ECO:0000313" key="3">
    <source>
        <dbReference type="Proteomes" id="UP000219813"/>
    </source>
</evidence>
<organism evidence="2 3">
    <name type="scientific">Plasmodium malariae</name>
    <dbReference type="NCBI Taxonomy" id="5858"/>
    <lineage>
        <taxon>Eukaryota</taxon>
        <taxon>Sar</taxon>
        <taxon>Alveolata</taxon>
        <taxon>Apicomplexa</taxon>
        <taxon>Aconoidasida</taxon>
        <taxon>Haemosporida</taxon>
        <taxon>Plasmodiidae</taxon>
        <taxon>Plasmodium</taxon>
        <taxon>Plasmodium (Plasmodium)</taxon>
    </lineage>
</organism>
<proteinExistence type="predicted"/>
<evidence type="ECO:0000313" key="2">
    <source>
        <dbReference type="EMBL" id="SCN12483.1"/>
    </source>
</evidence>
<feature type="compositionally biased region" description="Basic residues" evidence="1">
    <location>
        <begin position="104"/>
        <end position="113"/>
    </location>
</feature>
<keyword evidence="3" id="KW-1185">Reference proteome</keyword>
<dbReference type="RefSeq" id="XP_028861423.1">
    <property type="nucleotide sequence ID" value="XM_029004767.1"/>
</dbReference>
<dbReference type="VEuPathDB" id="PlasmoDB:PmUG01_08060900"/>
<sequence length="209" mass="25010">MMEHKIISLLFKKISTFIILSWICHIYMNTHNKSLIESCKHRRNFHITNYHLMENYMQDKDSSIMYLKEKIPRGVDDKNNIYNNEKMNSGTNKQTNGNSTNNKRDHKKVKKNKSSTFETKKYSHFEKKIFKNLDYVDFLQNNKTISEKLYKKIILKKYLLRIVLPIMLFFLLFIAFIVEFFSGYGISNEIYILLYKYLEKSGVKNLASK</sequence>
<accession>A0A1D3PBM1</accession>
<gene>
    <name evidence="2" type="primary">PmUG01_08060900</name>
    <name evidence="2" type="ORF">PMUG01_08060900</name>
</gene>
<dbReference type="InterPro" id="IPR022139">
    <property type="entry name" value="Fam-L/Fam-M-like_plasmodium"/>
</dbReference>
<feature type="compositionally biased region" description="Polar residues" evidence="1">
    <location>
        <begin position="80"/>
        <end position="100"/>
    </location>
</feature>
<protein>
    <submittedName>
        <fullName evidence="2">Fam-l protein</fullName>
    </submittedName>
</protein>